<evidence type="ECO:0000313" key="2">
    <source>
        <dbReference type="Proteomes" id="UP000789901"/>
    </source>
</evidence>
<keyword evidence="2" id="KW-1185">Reference proteome</keyword>
<evidence type="ECO:0000313" key="1">
    <source>
        <dbReference type="EMBL" id="CAG8841013.1"/>
    </source>
</evidence>
<reference evidence="1 2" key="1">
    <citation type="submission" date="2021-06" db="EMBL/GenBank/DDBJ databases">
        <authorList>
            <person name="Kallberg Y."/>
            <person name="Tangrot J."/>
            <person name="Rosling A."/>
        </authorList>
    </citation>
    <scope>NUCLEOTIDE SEQUENCE [LARGE SCALE GENOMIC DNA]</scope>
    <source>
        <strain evidence="1 2">120-4 pot B 10/14</strain>
    </source>
</reference>
<organism evidence="1 2">
    <name type="scientific">Gigaspora margarita</name>
    <dbReference type="NCBI Taxonomy" id="4874"/>
    <lineage>
        <taxon>Eukaryota</taxon>
        <taxon>Fungi</taxon>
        <taxon>Fungi incertae sedis</taxon>
        <taxon>Mucoromycota</taxon>
        <taxon>Glomeromycotina</taxon>
        <taxon>Glomeromycetes</taxon>
        <taxon>Diversisporales</taxon>
        <taxon>Gigasporaceae</taxon>
        <taxon>Gigaspora</taxon>
    </lineage>
</organism>
<name>A0ABN7WU66_GIGMA</name>
<comment type="caution">
    <text evidence="1">The sequence shown here is derived from an EMBL/GenBank/DDBJ whole genome shotgun (WGS) entry which is preliminary data.</text>
</comment>
<sequence length="109" mass="12259">LYQTVVLNINEGPRKNLPRNESGLITAHYKEQENYIFVLENSESVLENKTLVSAAPNVPRITDINIHSFSSGFKCGVVDLAPEAKVKNPSRPPNAFIIYRRKKTARTYG</sequence>
<proteinExistence type="predicted"/>
<feature type="non-terminal residue" evidence="1">
    <location>
        <position position="1"/>
    </location>
</feature>
<gene>
    <name evidence="1" type="ORF">GMARGA_LOCUS35199</name>
</gene>
<protein>
    <submittedName>
        <fullName evidence="1">15606_t:CDS:1</fullName>
    </submittedName>
</protein>
<accession>A0ABN7WU66</accession>
<dbReference type="EMBL" id="CAJVQB010064441">
    <property type="protein sequence ID" value="CAG8841013.1"/>
    <property type="molecule type" value="Genomic_DNA"/>
</dbReference>
<dbReference type="Proteomes" id="UP000789901">
    <property type="component" value="Unassembled WGS sequence"/>
</dbReference>